<evidence type="ECO:0000256" key="2">
    <source>
        <dbReference type="ARBA" id="ARBA00022726"/>
    </source>
</evidence>
<gene>
    <name evidence="5" type="ORF">JKP88DRAFT_188479</name>
</gene>
<sequence length="271" mass="30056">MCQFRTVMCYYDGMGETFESGECEVAIVFADSSKALITGTKAIMNMCETLVGFWDDAEFMPQGMRPPRPSDIDFQKKRLFSGASMLRDRILKQARVLPNNIIDVSAFMESYIDMALMEECAKELADRFSQLRPTKILTVATTGLVIAAPMAVLLQVPLVYARKQRTMVMSDYHMATYASRTQNMNKELVVSKGHLSADDRVLIVDDFLSAGSCQDALLRIISDAGAKPIGIAVLVEKAYEKGRMFLSGYNLPVESLAAVVSVDDGRINLEE</sequence>
<keyword evidence="1 5" id="KW-0808">Transferase</keyword>
<keyword evidence="3" id="KW-1133">Transmembrane helix</keyword>
<dbReference type="AlphaFoldDB" id="A0A835YWH1"/>
<comment type="caution">
    <text evidence="5">The sequence shown here is derived from an EMBL/GenBank/DDBJ whole genome shotgun (WGS) entry which is preliminary data.</text>
</comment>
<reference evidence="5" key="1">
    <citation type="submission" date="2021-02" db="EMBL/GenBank/DDBJ databases">
        <title>First Annotated Genome of the Yellow-green Alga Tribonema minus.</title>
        <authorList>
            <person name="Mahan K.M."/>
        </authorList>
    </citation>
    <scope>NUCLEOTIDE SEQUENCE</scope>
    <source>
        <strain evidence="5">UTEX B ZZ1240</strain>
    </source>
</reference>
<keyword evidence="3" id="KW-0472">Membrane</keyword>
<dbReference type="InterPro" id="IPR000836">
    <property type="entry name" value="PRTase_dom"/>
</dbReference>
<proteinExistence type="predicted"/>
<keyword evidence="5" id="KW-0328">Glycosyltransferase</keyword>
<dbReference type="OrthoDB" id="363185at2759"/>
<evidence type="ECO:0000256" key="1">
    <source>
        <dbReference type="ARBA" id="ARBA00022679"/>
    </source>
</evidence>
<evidence type="ECO:0000256" key="3">
    <source>
        <dbReference type="SAM" id="Phobius"/>
    </source>
</evidence>
<organism evidence="5 6">
    <name type="scientific">Tribonema minus</name>
    <dbReference type="NCBI Taxonomy" id="303371"/>
    <lineage>
        <taxon>Eukaryota</taxon>
        <taxon>Sar</taxon>
        <taxon>Stramenopiles</taxon>
        <taxon>Ochrophyta</taxon>
        <taxon>PX clade</taxon>
        <taxon>Xanthophyceae</taxon>
        <taxon>Tribonematales</taxon>
        <taxon>Tribonemataceae</taxon>
        <taxon>Tribonema</taxon>
    </lineage>
</organism>
<keyword evidence="3" id="KW-0812">Transmembrane</keyword>
<evidence type="ECO:0000313" key="6">
    <source>
        <dbReference type="Proteomes" id="UP000664859"/>
    </source>
</evidence>
<dbReference type="Pfam" id="PF00156">
    <property type="entry name" value="Pribosyltran"/>
    <property type="match status" value="1"/>
</dbReference>
<dbReference type="PANTHER" id="PTHR43864:SF1">
    <property type="entry name" value="XANTHINE PHOSPHORIBOSYLTRANSFERASE"/>
    <property type="match status" value="1"/>
</dbReference>
<keyword evidence="2" id="KW-0660">Purine salvage</keyword>
<dbReference type="CDD" id="cd06223">
    <property type="entry name" value="PRTases_typeI"/>
    <property type="match status" value="1"/>
</dbReference>
<evidence type="ECO:0000313" key="5">
    <source>
        <dbReference type="EMBL" id="KAG5178384.1"/>
    </source>
</evidence>
<protein>
    <submittedName>
        <fullName evidence="5">Xanthine phosphoribosyltransferase</fullName>
    </submittedName>
</protein>
<accession>A0A835YWH1</accession>
<keyword evidence="6" id="KW-1185">Reference proteome</keyword>
<feature type="transmembrane region" description="Helical" evidence="3">
    <location>
        <begin position="136"/>
        <end position="160"/>
    </location>
</feature>
<feature type="domain" description="Phosphoribosyltransferase" evidence="4">
    <location>
        <begin position="117"/>
        <end position="238"/>
    </location>
</feature>
<dbReference type="Proteomes" id="UP000664859">
    <property type="component" value="Unassembled WGS sequence"/>
</dbReference>
<dbReference type="EMBL" id="JAFCMP010000515">
    <property type="protein sequence ID" value="KAG5178384.1"/>
    <property type="molecule type" value="Genomic_DNA"/>
</dbReference>
<dbReference type="InterPro" id="IPR029057">
    <property type="entry name" value="PRTase-like"/>
</dbReference>
<dbReference type="SUPFAM" id="SSF53271">
    <property type="entry name" value="PRTase-like"/>
    <property type="match status" value="1"/>
</dbReference>
<dbReference type="GO" id="GO:0006166">
    <property type="term" value="P:purine ribonucleoside salvage"/>
    <property type="evidence" value="ECO:0007669"/>
    <property type="project" value="UniProtKB-KW"/>
</dbReference>
<dbReference type="InterPro" id="IPR050118">
    <property type="entry name" value="Pur/Pyrimidine_PRTase"/>
</dbReference>
<dbReference type="Gene3D" id="3.40.50.2020">
    <property type="match status" value="1"/>
</dbReference>
<name>A0A835YWH1_9STRA</name>
<evidence type="ECO:0000259" key="4">
    <source>
        <dbReference type="Pfam" id="PF00156"/>
    </source>
</evidence>
<dbReference type="PANTHER" id="PTHR43864">
    <property type="entry name" value="HYPOXANTHINE/GUANINE PHOSPHORIBOSYLTRANSFERASE"/>
    <property type="match status" value="1"/>
</dbReference>
<dbReference type="GO" id="GO:0016757">
    <property type="term" value="F:glycosyltransferase activity"/>
    <property type="evidence" value="ECO:0007669"/>
    <property type="project" value="UniProtKB-KW"/>
</dbReference>